<name>A0A0F9I5Z7_9ZZZZ</name>
<dbReference type="AlphaFoldDB" id="A0A0F9I5Z7"/>
<reference evidence="1" key="1">
    <citation type="journal article" date="2015" name="Nature">
        <title>Complex archaea that bridge the gap between prokaryotes and eukaryotes.</title>
        <authorList>
            <person name="Spang A."/>
            <person name="Saw J.H."/>
            <person name="Jorgensen S.L."/>
            <person name="Zaremba-Niedzwiedzka K."/>
            <person name="Martijn J."/>
            <person name="Lind A.E."/>
            <person name="van Eijk R."/>
            <person name="Schleper C."/>
            <person name="Guy L."/>
            <person name="Ettema T.J."/>
        </authorList>
    </citation>
    <scope>NUCLEOTIDE SEQUENCE</scope>
</reference>
<feature type="non-terminal residue" evidence="1">
    <location>
        <position position="1"/>
    </location>
</feature>
<gene>
    <name evidence="1" type="ORF">LCGC14_1619900</name>
</gene>
<dbReference type="EMBL" id="LAZR01013221">
    <property type="protein sequence ID" value="KKM22977.1"/>
    <property type="molecule type" value="Genomic_DNA"/>
</dbReference>
<sequence length="48" mass="5364">SGSVPLGLTTIKIGRRPDNNASQWNGHIARLVYWNTRQPDEFLQAITA</sequence>
<protein>
    <submittedName>
        <fullName evidence="1">Uncharacterized protein</fullName>
    </submittedName>
</protein>
<comment type="caution">
    <text evidence="1">The sequence shown here is derived from an EMBL/GenBank/DDBJ whole genome shotgun (WGS) entry which is preliminary data.</text>
</comment>
<proteinExistence type="predicted"/>
<evidence type="ECO:0000313" key="1">
    <source>
        <dbReference type="EMBL" id="KKM22977.1"/>
    </source>
</evidence>
<organism evidence="1">
    <name type="scientific">marine sediment metagenome</name>
    <dbReference type="NCBI Taxonomy" id="412755"/>
    <lineage>
        <taxon>unclassified sequences</taxon>
        <taxon>metagenomes</taxon>
        <taxon>ecological metagenomes</taxon>
    </lineage>
</organism>
<accession>A0A0F9I5Z7</accession>